<gene>
    <name evidence="2" type="ORF">CC77DRAFT_1058461</name>
</gene>
<dbReference type="VEuPathDB" id="FungiDB:CC77DRAFT_1058461"/>
<dbReference type="SUPFAM" id="SSF54695">
    <property type="entry name" value="POZ domain"/>
    <property type="match status" value="1"/>
</dbReference>
<evidence type="ECO:0000313" key="2">
    <source>
        <dbReference type="EMBL" id="OAG23969.1"/>
    </source>
</evidence>
<sequence>MSTATATTCSTAAIVLVAPPEDFEMPSLRDDVVPIQVGCNKTSLLRVHTTVLIKSSELLKNVMKPEWRTDATKPIDMSDMELTIFEAYCGWLYTGRILMDTAFKNAIIAAIIRSTIDHKMYPSLKAVQIIYAGTPSSSPARRLMVDFWVFSAKPTWTGLSDLIEKTCSDFVNDLVRELIVKRGKPSGVLQRPWVEDPDSYRVDS</sequence>
<organism evidence="2 3">
    <name type="scientific">Alternaria alternata</name>
    <name type="common">Alternaria rot fungus</name>
    <name type="synonym">Torula alternata</name>
    <dbReference type="NCBI Taxonomy" id="5599"/>
    <lineage>
        <taxon>Eukaryota</taxon>
        <taxon>Fungi</taxon>
        <taxon>Dikarya</taxon>
        <taxon>Ascomycota</taxon>
        <taxon>Pezizomycotina</taxon>
        <taxon>Dothideomycetes</taxon>
        <taxon>Pleosporomycetidae</taxon>
        <taxon>Pleosporales</taxon>
        <taxon>Pleosporineae</taxon>
        <taxon>Pleosporaceae</taxon>
        <taxon>Alternaria</taxon>
        <taxon>Alternaria sect. Alternaria</taxon>
        <taxon>Alternaria alternata complex</taxon>
    </lineage>
</organism>
<dbReference type="PANTHER" id="PTHR47843:SF2">
    <property type="entry name" value="BTB DOMAIN-CONTAINING PROTEIN"/>
    <property type="match status" value="1"/>
</dbReference>
<proteinExistence type="predicted"/>
<keyword evidence="3" id="KW-1185">Reference proteome</keyword>
<dbReference type="PROSITE" id="PS50097">
    <property type="entry name" value="BTB"/>
    <property type="match status" value="1"/>
</dbReference>
<dbReference type="RefSeq" id="XP_018389390.1">
    <property type="nucleotide sequence ID" value="XM_018528138.1"/>
</dbReference>
<dbReference type="KEGG" id="aalt:CC77DRAFT_1058461"/>
<protein>
    <recommendedName>
        <fullName evidence="1">BTB domain-containing protein</fullName>
    </recommendedName>
</protein>
<dbReference type="Proteomes" id="UP000077248">
    <property type="component" value="Unassembled WGS sequence"/>
</dbReference>
<accession>A0A177DYW1</accession>
<dbReference type="OMA" id="ICAYHIT"/>
<dbReference type="EMBL" id="KV441472">
    <property type="protein sequence ID" value="OAG23969.1"/>
    <property type="molecule type" value="Genomic_DNA"/>
</dbReference>
<dbReference type="GeneID" id="29113732"/>
<dbReference type="Gene3D" id="3.30.710.10">
    <property type="entry name" value="Potassium Channel Kv1.1, Chain A"/>
    <property type="match status" value="1"/>
</dbReference>
<dbReference type="InterPro" id="IPR011333">
    <property type="entry name" value="SKP1/BTB/POZ_sf"/>
</dbReference>
<name>A0A177DYW1_ALTAL</name>
<dbReference type="InterPro" id="IPR000210">
    <property type="entry name" value="BTB/POZ_dom"/>
</dbReference>
<evidence type="ECO:0000313" key="3">
    <source>
        <dbReference type="Proteomes" id="UP000077248"/>
    </source>
</evidence>
<dbReference type="Pfam" id="PF00651">
    <property type="entry name" value="BTB"/>
    <property type="match status" value="1"/>
</dbReference>
<reference evidence="2 3" key="1">
    <citation type="submission" date="2016-05" db="EMBL/GenBank/DDBJ databases">
        <title>Comparative analysis of secretome profiles of manganese(II)-oxidizing ascomycete fungi.</title>
        <authorList>
            <consortium name="DOE Joint Genome Institute"/>
            <person name="Zeiner C.A."/>
            <person name="Purvine S.O."/>
            <person name="Zink E.M."/>
            <person name="Wu S."/>
            <person name="Pasa-Tolic L."/>
            <person name="Chaput D.L."/>
            <person name="Haridas S."/>
            <person name="Grigoriev I.V."/>
            <person name="Santelli C.M."/>
            <person name="Hansel C.M."/>
        </authorList>
    </citation>
    <scope>NUCLEOTIDE SEQUENCE [LARGE SCALE GENOMIC DNA]</scope>
    <source>
        <strain evidence="2 3">SRC1lrK2f</strain>
    </source>
</reference>
<feature type="domain" description="BTB" evidence="1">
    <location>
        <begin position="29"/>
        <end position="101"/>
    </location>
</feature>
<dbReference type="AlphaFoldDB" id="A0A177DYW1"/>
<dbReference type="PANTHER" id="PTHR47843">
    <property type="entry name" value="BTB DOMAIN-CONTAINING PROTEIN-RELATED"/>
    <property type="match status" value="1"/>
</dbReference>
<evidence type="ECO:0000259" key="1">
    <source>
        <dbReference type="PROSITE" id="PS50097"/>
    </source>
</evidence>